<dbReference type="SUPFAM" id="SSF52087">
    <property type="entry name" value="CRAL/TRIO domain"/>
    <property type="match status" value="1"/>
</dbReference>
<dbReference type="PANTHER" id="PTHR10174:SF222">
    <property type="entry name" value="GH10083P-RELATED"/>
    <property type="match status" value="1"/>
</dbReference>
<dbReference type="SUPFAM" id="SSF46938">
    <property type="entry name" value="CRAL/TRIO N-terminal domain"/>
    <property type="match status" value="1"/>
</dbReference>
<keyword evidence="3" id="KW-1185">Reference proteome</keyword>
<protein>
    <recommendedName>
        <fullName evidence="1">CRAL-TRIO domain-containing protein</fullName>
    </recommendedName>
</protein>
<sequence length="313" mass="36374">MSQKLEITLQHPFIDGLKNIPHDRVKELKKIRSWMNSQPHLPYISDEYIYLFLHACFYHYDKTKHAIETYFTVRANSPAIFSNKDVYNEKLQNMLQMIDMASMPKTTPEGYKILMYVIKDADPSIFYFSEAIKGFCMYNDCRLSEDGLEEGYIVIFDMKYVKLGHLARVSLPSLRAFMVYIQEAHPARLKAIHVVNTATWIHHIMRIVQPMIRTDIVGLLRFHKGDVPEGVPQELLPIEYGGQAPSIKELAKEVQELIGKYARWLRETENFVADESKRVKKSSWWSLFNGSTGNENAFNTTELPATFRNLQID</sequence>
<dbReference type="PANTHER" id="PTHR10174">
    <property type="entry name" value="ALPHA-TOCOPHEROL TRANSFER PROTEIN-RELATED"/>
    <property type="match status" value="1"/>
</dbReference>
<dbReference type="PRINTS" id="PR00180">
    <property type="entry name" value="CRETINALDHBP"/>
</dbReference>
<name>A0A8K0C9Q6_IGNLU</name>
<dbReference type="InterPro" id="IPR001251">
    <property type="entry name" value="CRAL-TRIO_dom"/>
</dbReference>
<organism evidence="2 3">
    <name type="scientific">Ignelater luminosus</name>
    <name type="common">Cucubano</name>
    <name type="synonym">Pyrophorus luminosus</name>
    <dbReference type="NCBI Taxonomy" id="2038154"/>
    <lineage>
        <taxon>Eukaryota</taxon>
        <taxon>Metazoa</taxon>
        <taxon>Ecdysozoa</taxon>
        <taxon>Arthropoda</taxon>
        <taxon>Hexapoda</taxon>
        <taxon>Insecta</taxon>
        <taxon>Pterygota</taxon>
        <taxon>Neoptera</taxon>
        <taxon>Endopterygota</taxon>
        <taxon>Coleoptera</taxon>
        <taxon>Polyphaga</taxon>
        <taxon>Elateriformia</taxon>
        <taxon>Elateroidea</taxon>
        <taxon>Elateridae</taxon>
        <taxon>Agrypninae</taxon>
        <taxon>Pyrophorini</taxon>
        <taxon>Ignelater</taxon>
    </lineage>
</organism>
<dbReference type="PROSITE" id="PS50191">
    <property type="entry name" value="CRAL_TRIO"/>
    <property type="match status" value="1"/>
</dbReference>
<feature type="domain" description="CRAL-TRIO" evidence="1">
    <location>
        <begin position="45"/>
        <end position="248"/>
    </location>
</feature>
<dbReference type="Pfam" id="PF00650">
    <property type="entry name" value="CRAL_TRIO"/>
    <property type="match status" value="1"/>
</dbReference>
<dbReference type="CDD" id="cd00170">
    <property type="entry name" value="SEC14"/>
    <property type="match status" value="1"/>
</dbReference>
<comment type="caution">
    <text evidence="2">The sequence shown here is derived from an EMBL/GenBank/DDBJ whole genome shotgun (WGS) entry which is preliminary data.</text>
</comment>
<dbReference type="Proteomes" id="UP000801492">
    <property type="component" value="Unassembled WGS sequence"/>
</dbReference>
<dbReference type="OrthoDB" id="1434354at2759"/>
<dbReference type="SMART" id="SM00516">
    <property type="entry name" value="SEC14"/>
    <property type="match status" value="1"/>
</dbReference>
<dbReference type="GO" id="GO:0016020">
    <property type="term" value="C:membrane"/>
    <property type="evidence" value="ECO:0007669"/>
    <property type="project" value="TreeGrafter"/>
</dbReference>
<dbReference type="InterPro" id="IPR036273">
    <property type="entry name" value="CRAL/TRIO_N_dom_sf"/>
</dbReference>
<evidence type="ECO:0000259" key="1">
    <source>
        <dbReference type="PROSITE" id="PS50191"/>
    </source>
</evidence>
<dbReference type="Gene3D" id="3.40.525.10">
    <property type="entry name" value="CRAL-TRIO lipid binding domain"/>
    <property type="match status" value="1"/>
</dbReference>
<dbReference type="AlphaFoldDB" id="A0A8K0C9Q6"/>
<proteinExistence type="predicted"/>
<dbReference type="GO" id="GO:1902936">
    <property type="term" value="F:phosphatidylinositol bisphosphate binding"/>
    <property type="evidence" value="ECO:0007669"/>
    <property type="project" value="TreeGrafter"/>
</dbReference>
<evidence type="ECO:0000313" key="3">
    <source>
        <dbReference type="Proteomes" id="UP000801492"/>
    </source>
</evidence>
<gene>
    <name evidence="2" type="ORF">ILUMI_24702</name>
</gene>
<evidence type="ECO:0000313" key="2">
    <source>
        <dbReference type="EMBL" id="KAF2881466.1"/>
    </source>
</evidence>
<reference evidence="2" key="1">
    <citation type="submission" date="2019-08" db="EMBL/GenBank/DDBJ databases">
        <title>The genome of the North American firefly Photinus pyralis.</title>
        <authorList>
            <consortium name="Photinus pyralis genome working group"/>
            <person name="Fallon T.R."/>
            <person name="Sander Lower S.E."/>
            <person name="Weng J.-K."/>
        </authorList>
    </citation>
    <scope>NUCLEOTIDE SEQUENCE</scope>
    <source>
        <strain evidence="2">TRF0915ILg1</strain>
        <tissue evidence="2">Whole body</tissue>
    </source>
</reference>
<accession>A0A8K0C9Q6</accession>
<dbReference type="EMBL" id="VTPC01090736">
    <property type="protein sequence ID" value="KAF2881466.1"/>
    <property type="molecule type" value="Genomic_DNA"/>
</dbReference>
<dbReference type="InterPro" id="IPR036865">
    <property type="entry name" value="CRAL-TRIO_dom_sf"/>
</dbReference>